<keyword evidence="6" id="KW-0119">Carbohydrate metabolism</keyword>
<dbReference type="EMBL" id="AORV01000070">
    <property type="protein sequence ID" value="EMS69239.1"/>
    <property type="molecule type" value="Genomic_DNA"/>
</dbReference>
<feature type="domain" description="Dockerin" evidence="10">
    <location>
        <begin position="458"/>
        <end position="524"/>
    </location>
</feature>
<dbReference type="STRING" id="1195236.CTER_5184"/>
<evidence type="ECO:0000313" key="11">
    <source>
        <dbReference type="EMBL" id="EMS69239.1"/>
    </source>
</evidence>
<evidence type="ECO:0000256" key="9">
    <source>
        <dbReference type="SAM" id="SignalP"/>
    </source>
</evidence>
<keyword evidence="12" id="KW-1185">Reference proteome</keyword>
<comment type="caution">
    <text evidence="11">The sequence shown here is derived from an EMBL/GenBank/DDBJ whole genome shotgun (WGS) entry which is preliminary data.</text>
</comment>
<keyword evidence="7" id="KW-0326">Glycosidase</keyword>
<reference evidence="11 12" key="1">
    <citation type="journal article" date="2013" name="Genome Announc.">
        <title>Draft Genome Sequence of the Cellulolytic, Mesophilic, Anaerobic Bacterium Clostridium termitidis Strain CT1112 (DSM 5398).</title>
        <authorList>
            <person name="Lal S."/>
            <person name="Ramachandran U."/>
            <person name="Zhang X."/>
            <person name="Munir R."/>
            <person name="Sparling R."/>
            <person name="Levin D.B."/>
        </authorList>
    </citation>
    <scope>NUCLEOTIDE SEQUENCE [LARGE SCALE GENOMIC DNA]</scope>
    <source>
        <strain evidence="11 12">CT1112</strain>
    </source>
</reference>
<dbReference type="CDD" id="cd14256">
    <property type="entry name" value="Dockerin_I"/>
    <property type="match status" value="1"/>
</dbReference>
<sequence length="524" mass="59173">MCKLSKMIRVSIIILAVALVVSSGQVSLFAAEVQHPDGWTKETHGDVDGNYTVVFPDNKVQRMDITISPENYRTMETDLNNLNMTSTQNPVYVPATIKFNNITWWNVGIRYKGQSTLFTPKMSGKHKFPFRLNFDKFEDQYPEIKNQKFYGFKELAFSNNWFDPSFVRDKVFSDMLRDGGIPAARSTFCRVYIDTGSGPVYWGLYTMTEDPADEMLKTQFPNSKGNLYKGETGAGADLATFNQQGFEKKTNEKANDWSDLQALVNKLNAPRTNAASWRAGLESVFDVNKFLRWLAINTAAVNVDTYGWVTKNYYLYQDLSNGGKMIYLPCDFNMSLNNNPFGMPMPGIPASLSLKEIGSNWPLIRFLMDDPVYNNIYHNEMQNAMSGCFNQTAITSRIRQLHELVRPYVVGSERESSNYSFLSYGETQFNQAVNDLVNHVSSRHTTVRDYLATVPITPIFKKGDINNDGQADALDYALLKKHLLNEAILSGDALKAADVDSSGSVDTLDMVMFKKYLMGQIPGF</sequence>
<dbReference type="InterPro" id="IPR002105">
    <property type="entry name" value="Dockerin_1_rpt"/>
</dbReference>
<keyword evidence="3 9" id="KW-0732">Signal</keyword>
<dbReference type="InterPro" id="IPR014867">
    <property type="entry name" value="Spore_coat_CotH_CotH2/3/7"/>
</dbReference>
<feature type="signal peptide" evidence="9">
    <location>
        <begin position="1"/>
        <end position="30"/>
    </location>
</feature>
<keyword evidence="8" id="KW-0624">Polysaccharide degradation</keyword>
<keyword evidence="4" id="KW-0378">Hydrolase</keyword>
<dbReference type="InterPro" id="IPR036439">
    <property type="entry name" value="Dockerin_dom_sf"/>
</dbReference>
<evidence type="ECO:0000256" key="8">
    <source>
        <dbReference type="ARBA" id="ARBA00023326"/>
    </source>
</evidence>
<dbReference type="GO" id="GO:0008810">
    <property type="term" value="F:cellulase activity"/>
    <property type="evidence" value="ECO:0007669"/>
    <property type="project" value="UniProtKB-EC"/>
</dbReference>
<dbReference type="eggNOG" id="COG4193">
    <property type="taxonomic scope" value="Bacteria"/>
</dbReference>
<dbReference type="PANTHER" id="PTHR40050:SF1">
    <property type="entry name" value="INNER SPORE COAT PROTEIN H"/>
    <property type="match status" value="1"/>
</dbReference>
<dbReference type="Pfam" id="PF00404">
    <property type="entry name" value="Dockerin_1"/>
    <property type="match status" value="1"/>
</dbReference>
<dbReference type="eggNOG" id="COG5337">
    <property type="taxonomic scope" value="Bacteria"/>
</dbReference>
<dbReference type="SUPFAM" id="SSF63446">
    <property type="entry name" value="Type I dockerin domain"/>
    <property type="match status" value="1"/>
</dbReference>
<proteinExistence type="predicted"/>
<dbReference type="PROSITE" id="PS00018">
    <property type="entry name" value="EF_HAND_1"/>
    <property type="match status" value="1"/>
</dbReference>
<dbReference type="PROSITE" id="PS51766">
    <property type="entry name" value="DOCKERIN"/>
    <property type="match status" value="1"/>
</dbReference>
<evidence type="ECO:0000256" key="1">
    <source>
        <dbReference type="ARBA" id="ARBA00000966"/>
    </source>
</evidence>
<dbReference type="PANTHER" id="PTHR40050">
    <property type="entry name" value="INNER SPORE COAT PROTEIN H"/>
    <property type="match status" value="1"/>
</dbReference>
<evidence type="ECO:0000256" key="5">
    <source>
        <dbReference type="ARBA" id="ARBA00023001"/>
    </source>
</evidence>
<dbReference type="GO" id="GO:0030245">
    <property type="term" value="P:cellulose catabolic process"/>
    <property type="evidence" value="ECO:0007669"/>
    <property type="project" value="UniProtKB-KW"/>
</dbReference>
<comment type="catalytic activity">
    <reaction evidence="1">
        <text>Endohydrolysis of (1-&gt;4)-beta-D-glucosidic linkages in cellulose, lichenin and cereal beta-D-glucans.</text>
        <dbReference type="EC" id="3.2.1.4"/>
    </reaction>
</comment>
<dbReference type="InterPro" id="IPR016134">
    <property type="entry name" value="Dockerin_dom"/>
</dbReference>
<name>S0FJD6_RUMCE</name>
<dbReference type="Proteomes" id="UP000014155">
    <property type="component" value="Unassembled WGS sequence"/>
</dbReference>
<feature type="chain" id="PRO_5004497159" description="cellulase" evidence="9">
    <location>
        <begin position="31"/>
        <end position="524"/>
    </location>
</feature>
<organism evidence="11 12">
    <name type="scientific">Ruminiclostridium cellobioparum subsp. termitidis CT1112</name>
    <dbReference type="NCBI Taxonomy" id="1195236"/>
    <lineage>
        <taxon>Bacteria</taxon>
        <taxon>Bacillati</taxon>
        <taxon>Bacillota</taxon>
        <taxon>Clostridia</taxon>
        <taxon>Eubacteriales</taxon>
        <taxon>Oscillospiraceae</taxon>
        <taxon>Ruminiclostridium</taxon>
    </lineage>
</organism>
<dbReference type="EC" id="3.2.1.4" evidence="2"/>
<accession>S0FJD6</accession>
<evidence type="ECO:0000256" key="7">
    <source>
        <dbReference type="ARBA" id="ARBA00023295"/>
    </source>
</evidence>
<protein>
    <recommendedName>
        <fullName evidence="2">cellulase</fullName>
        <ecNumber evidence="2">3.2.1.4</ecNumber>
    </recommendedName>
</protein>
<dbReference type="Gene3D" id="1.10.1330.10">
    <property type="entry name" value="Dockerin domain"/>
    <property type="match status" value="1"/>
</dbReference>
<evidence type="ECO:0000256" key="4">
    <source>
        <dbReference type="ARBA" id="ARBA00022801"/>
    </source>
</evidence>
<dbReference type="PATRIC" id="fig|1195236.3.peg.5320"/>
<evidence type="ECO:0000256" key="6">
    <source>
        <dbReference type="ARBA" id="ARBA00023277"/>
    </source>
</evidence>
<keyword evidence="5" id="KW-0136">Cellulose degradation</keyword>
<evidence type="ECO:0000313" key="12">
    <source>
        <dbReference type="Proteomes" id="UP000014155"/>
    </source>
</evidence>
<dbReference type="Pfam" id="PF08757">
    <property type="entry name" value="CotH"/>
    <property type="match status" value="1"/>
</dbReference>
<evidence type="ECO:0000256" key="2">
    <source>
        <dbReference type="ARBA" id="ARBA00012601"/>
    </source>
</evidence>
<evidence type="ECO:0000259" key="10">
    <source>
        <dbReference type="PROSITE" id="PS51766"/>
    </source>
</evidence>
<dbReference type="InterPro" id="IPR018247">
    <property type="entry name" value="EF_Hand_1_Ca_BS"/>
</dbReference>
<gene>
    <name evidence="11" type="ORF">CTER_5184</name>
</gene>
<evidence type="ECO:0000256" key="3">
    <source>
        <dbReference type="ARBA" id="ARBA00022729"/>
    </source>
</evidence>
<dbReference type="AlphaFoldDB" id="S0FJD6"/>
<dbReference type="RefSeq" id="WP_004630726.1">
    <property type="nucleotide sequence ID" value="NZ_AORV01000070.1"/>
</dbReference>